<dbReference type="AlphaFoldDB" id="A0A285SW25"/>
<protein>
    <submittedName>
        <fullName evidence="1">Uncharacterized phage protein (Predicted DNA packaging)</fullName>
    </submittedName>
</protein>
<proteinExistence type="predicted"/>
<dbReference type="InterPro" id="IPR056951">
    <property type="entry name" value="Phage_connect_2"/>
</dbReference>
<organism evidence="1 2">
    <name type="scientific">Ureibacillus xyleni</name>
    <dbReference type="NCBI Taxonomy" id="614648"/>
    <lineage>
        <taxon>Bacteria</taxon>
        <taxon>Bacillati</taxon>
        <taxon>Bacillota</taxon>
        <taxon>Bacilli</taxon>
        <taxon>Bacillales</taxon>
        <taxon>Caryophanaceae</taxon>
        <taxon>Ureibacillus</taxon>
    </lineage>
</organism>
<dbReference type="Proteomes" id="UP000219636">
    <property type="component" value="Unassembled WGS sequence"/>
</dbReference>
<keyword evidence="2" id="KW-1185">Reference proteome</keyword>
<sequence length="89" mass="9927">MLQKVKKALRISNNAFDDEIQDLIDGALADLFLSGVINFTNDDPLILRAVITYCKSHFGLENADSEKYGRSYDSLKNHLSLAGDYSDDV</sequence>
<dbReference type="NCBIfam" id="TIGR01560">
    <property type="entry name" value="put_DNA_pack"/>
    <property type="match status" value="1"/>
</dbReference>
<name>A0A285SW25_9BACL</name>
<reference evidence="2" key="1">
    <citation type="submission" date="2017-08" db="EMBL/GenBank/DDBJ databases">
        <authorList>
            <person name="Varghese N."/>
            <person name="Submissions S."/>
        </authorList>
    </citation>
    <scope>NUCLEOTIDE SEQUENCE [LARGE SCALE GENOMIC DNA]</scope>
    <source>
        <strain evidence="2">JC22</strain>
    </source>
</reference>
<evidence type="ECO:0000313" key="2">
    <source>
        <dbReference type="Proteomes" id="UP000219636"/>
    </source>
</evidence>
<accession>A0A285SW25</accession>
<gene>
    <name evidence="1" type="ORF">SAMN05880501_10759</name>
</gene>
<evidence type="ECO:0000313" key="1">
    <source>
        <dbReference type="EMBL" id="SOC12833.1"/>
    </source>
</evidence>
<dbReference type="EMBL" id="OBMQ01000007">
    <property type="protein sequence ID" value="SOC12833.1"/>
    <property type="molecule type" value="Genomic_DNA"/>
</dbReference>
<dbReference type="Pfam" id="PF24829">
    <property type="entry name" value="Phage_connect_2"/>
    <property type="match status" value="1"/>
</dbReference>
<dbReference type="InterPro" id="IPR006450">
    <property type="entry name" value="Phage_HK97_gp6-like"/>
</dbReference>